<feature type="region of interest" description="Disordered" evidence="1">
    <location>
        <begin position="178"/>
        <end position="273"/>
    </location>
</feature>
<organism evidence="2">
    <name type="scientific">viral metagenome</name>
    <dbReference type="NCBI Taxonomy" id="1070528"/>
    <lineage>
        <taxon>unclassified sequences</taxon>
        <taxon>metagenomes</taxon>
        <taxon>organismal metagenomes</taxon>
    </lineage>
</organism>
<feature type="compositionally biased region" description="Polar residues" evidence="1">
    <location>
        <begin position="316"/>
        <end position="328"/>
    </location>
</feature>
<feature type="compositionally biased region" description="Basic and acidic residues" evidence="1">
    <location>
        <begin position="178"/>
        <end position="193"/>
    </location>
</feature>
<feature type="region of interest" description="Disordered" evidence="1">
    <location>
        <begin position="298"/>
        <end position="463"/>
    </location>
</feature>
<reference evidence="2" key="1">
    <citation type="journal article" date="2020" name="Nature">
        <title>Giant virus diversity and host interactions through global metagenomics.</title>
        <authorList>
            <person name="Schulz F."/>
            <person name="Roux S."/>
            <person name="Paez-Espino D."/>
            <person name="Jungbluth S."/>
            <person name="Walsh D.A."/>
            <person name="Denef V.J."/>
            <person name="McMahon K.D."/>
            <person name="Konstantinidis K.T."/>
            <person name="Eloe-Fadrosh E.A."/>
            <person name="Kyrpides N.C."/>
            <person name="Woyke T."/>
        </authorList>
    </citation>
    <scope>NUCLEOTIDE SEQUENCE</scope>
    <source>
        <strain evidence="2">GVMAG-M-3300025880-56</strain>
    </source>
</reference>
<protein>
    <submittedName>
        <fullName evidence="2">Uncharacterized protein</fullName>
    </submittedName>
</protein>
<name>A0A6C0J9E1_9ZZZZ</name>
<sequence>MTDGCYEQELQNIYTTVVNFKKKLLKFVSKFDKIEKIIIEDNQLVEDMCKESRGIIMSTGEVFLSDEMIQNFRLRLLAMCQTEFKVWYGYFLSIDLFLHKMISFKTITREDNEQIYTLWKCWNGKLYQNLIQAEALSKFSEDMFSKKTNDIVKILTEKLLQETSENDARYVKKLKNKYKEGKQPHKSIEKSPEKDEETPSTQNEFVETRTLPDEIPSDEEEKSESPGKIEDFSPGKIEDFSPGKTEDFSPGKTEDFSPGKIEDISPKTQKKNPKIVYTEKIKELKEIQPIKIKESSLGKTEDFSPKNVSDEEIENLSINKKQNTQQSKEIIPFETKKHPDEKLITKEEETSEISKQSDDSDKHVDLKDNEEKEVITSEDKIKPQTKNQDGEENIDMKVKDEHGINKNDENEDRTSGDEETTVRDKENSNIQKKTKKTKKTKHSVAKRNMDNNDRSNVTQVNDSNLDDNEMFYHIKKDDKIFYDTSLTEDLDKKYKTDDDETIDYITSDEDFY</sequence>
<accession>A0A6C0J9E1</accession>
<feature type="compositionally biased region" description="Basic and acidic residues" evidence="1">
    <location>
        <begin position="394"/>
        <end position="427"/>
    </location>
</feature>
<evidence type="ECO:0000313" key="2">
    <source>
        <dbReference type="EMBL" id="QHU01893.1"/>
    </source>
</evidence>
<feature type="compositionally biased region" description="Basic and acidic residues" evidence="1">
    <location>
        <begin position="334"/>
        <end position="348"/>
    </location>
</feature>
<evidence type="ECO:0000256" key="1">
    <source>
        <dbReference type="SAM" id="MobiDB-lite"/>
    </source>
</evidence>
<feature type="compositionally biased region" description="Basic residues" evidence="1">
    <location>
        <begin position="432"/>
        <end position="445"/>
    </location>
</feature>
<dbReference type="AlphaFoldDB" id="A0A6C0J9E1"/>
<feature type="compositionally biased region" description="Polar residues" evidence="1">
    <location>
        <begin position="454"/>
        <end position="463"/>
    </location>
</feature>
<feature type="compositionally biased region" description="Basic and acidic residues" evidence="1">
    <location>
        <begin position="223"/>
        <end position="265"/>
    </location>
</feature>
<feature type="compositionally biased region" description="Basic and acidic residues" evidence="1">
    <location>
        <begin position="355"/>
        <end position="382"/>
    </location>
</feature>
<dbReference type="EMBL" id="MN740350">
    <property type="protein sequence ID" value="QHU01893.1"/>
    <property type="molecule type" value="Genomic_DNA"/>
</dbReference>
<proteinExistence type="predicted"/>